<sequence>MPGSNLPWFIVDEILQNLELEQLPKLRLLNKLFNQTALRKIFRQIDFINCPSFPDNRNILAQYGSLCQCLILLGELGFYLDSTHCRLELFSHFPQVHSIRFYISEGLDITYLKSISYNMPKLRHMSIYYLCYEPDLGQLSSLTMLTSLTVCFESQDLFEQIHISADFPNVKKLVVIKRFYDFVDFTQVVYQKFPSLVYFHALTRLEDSDFSIFEADLVKMMVLRIGKVFHKLQVLQSFKLNIPLMFNPASQPGSDPLTALYKQSRLKLEVLLVGPPFAKEVRCYHSAAKDNLLEFPQAASVLIHTFNLSTISILSIRYSSTTVTIRGFHEIDPSLLQKLVDHFPNLKCLDISCSLHAFNWDGTFPSLETLKTANISFSGLSKFLKAAPNLKCIHSNLQDDTKAQLLAEYPGILLAPYPVNFYSFEQND</sequence>
<evidence type="ECO:0000313" key="2">
    <source>
        <dbReference type="Proteomes" id="UP001165960"/>
    </source>
</evidence>
<name>A0ACC2TAK6_9FUNG</name>
<accession>A0ACC2TAK6</accession>
<comment type="caution">
    <text evidence="1">The sequence shown here is derived from an EMBL/GenBank/DDBJ whole genome shotgun (WGS) entry which is preliminary data.</text>
</comment>
<gene>
    <name evidence="1" type="ORF">DSO57_1036262</name>
</gene>
<dbReference type="Proteomes" id="UP001165960">
    <property type="component" value="Unassembled WGS sequence"/>
</dbReference>
<protein>
    <submittedName>
        <fullName evidence="1">Uncharacterized protein</fullName>
    </submittedName>
</protein>
<organism evidence="1 2">
    <name type="scientific">Entomophthora muscae</name>
    <dbReference type="NCBI Taxonomy" id="34485"/>
    <lineage>
        <taxon>Eukaryota</taxon>
        <taxon>Fungi</taxon>
        <taxon>Fungi incertae sedis</taxon>
        <taxon>Zoopagomycota</taxon>
        <taxon>Entomophthoromycotina</taxon>
        <taxon>Entomophthoromycetes</taxon>
        <taxon>Entomophthorales</taxon>
        <taxon>Entomophthoraceae</taxon>
        <taxon>Entomophthora</taxon>
    </lineage>
</organism>
<reference evidence="1" key="1">
    <citation type="submission" date="2022-04" db="EMBL/GenBank/DDBJ databases">
        <title>Genome of the entomopathogenic fungus Entomophthora muscae.</title>
        <authorList>
            <person name="Elya C."/>
            <person name="Lovett B.R."/>
            <person name="Lee E."/>
            <person name="Macias A.M."/>
            <person name="Hajek A.E."/>
            <person name="De Bivort B.L."/>
            <person name="Kasson M.T."/>
            <person name="De Fine Licht H.H."/>
            <person name="Stajich J.E."/>
        </authorList>
    </citation>
    <scope>NUCLEOTIDE SEQUENCE</scope>
    <source>
        <strain evidence="1">Berkeley</strain>
    </source>
</reference>
<keyword evidence="2" id="KW-1185">Reference proteome</keyword>
<evidence type="ECO:0000313" key="1">
    <source>
        <dbReference type="EMBL" id="KAJ9071501.1"/>
    </source>
</evidence>
<proteinExistence type="predicted"/>
<dbReference type="EMBL" id="QTSX02003183">
    <property type="protein sequence ID" value="KAJ9071501.1"/>
    <property type="molecule type" value="Genomic_DNA"/>
</dbReference>